<protein>
    <submittedName>
        <fullName evidence="1">Uncharacterized protein</fullName>
    </submittedName>
</protein>
<dbReference type="Proteomes" id="UP001148629">
    <property type="component" value="Unassembled WGS sequence"/>
</dbReference>
<accession>A0ACC1RF35</accession>
<evidence type="ECO:0000313" key="2">
    <source>
        <dbReference type="Proteomes" id="UP001148629"/>
    </source>
</evidence>
<dbReference type="EMBL" id="JANRMS010004079">
    <property type="protein sequence ID" value="KAJ3512061.1"/>
    <property type="molecule type" value="Genomic_DNA"/>
</dbReference>
<reference evidence="1" key="1">
    <citation type="submission" date="2022-08" db="EMBL/GenBank/DDBJ databases">
        <title>Genome Sequence of Fusarium decemcellulare.</title>
        <authorList>
            <person name="Buettner E."/>
        </authorList>
    </citation>
    <scope>NUCLEOTIDE SEQUENCE</scope>
    <source>
        <strain evidence="1">Babe19</strain>
    </source>
</reference>
<comment type="caution">
    <text evidence="1">The sequence shown here is derived from an EMBL/GenBank/DDBJ whole genome shotgun (WGS) entry which is preliminary data.</text>
</comment>
<sequence>MAPKVTPSRALTAASLFAIAGYSAYRYRISRLNSNSTPPAAPGKMTADNSFETLFAVPLSCDGCIKAVSDSLYKLRGITKVEGNLKDQLISVKGTAAPSAIVEAIQETGRDAILRGSGASDSAAVSILETFEDPVEGRYEEPSRDVRGLARMVQVSSGRTLVDLTVRGVAPGTYRASIRAYGDLKDGARSTGPVWSGENKEPRGELGVVAVGEDGRGAAFVDHGFQIWEVIGHAMVLTRQEEGTEPLKNDKDTVVGIIARSAGMWDNDKTHGRFEFRAVDGEYGPVLVAKKDDRLSRGQDQRFGRLVIWILLVKEPMPDERWIGDPDSMRFKIYPDEDETPKASHRIIEQHARRRCK</sequence>
<organism evidence="1 2">
    <name type="scientific">Fusarium decemcellulare</name>
    <dbReference type="NCBI Taxonomy" id="57161"/>
    <lineage>
        <taxon>Eukaryota</taxon>
        <taxon>Fungi</taxon>
        <taxon>Dikarya</taxon>
        <taxon>Ascomycota</taxon>
        <taxon>Pezizomycotina</taxon>
        <taxon>Sordariomycetes</taxon>
        <taxon>Hypocreomycetidae</taxon>
        <taxon>Hypocreales</taxon>
        <taxon>Nectriaceae</taxon>
        <taxon>Fusarium</taxon>
        <taxon>Fusarium decemcellulare species complex</taxon>
    </lineage>
</organism>
<name>A0ACC1RF35_9HYPO</name>
<keyword evidence="2" id="KW-1185">Reference proteome</keyword>
<proteinExistence type="predicted"/>
<gene>
    <name evidence="1" type="ORF">NM208_g15365</name>
</gene>
<evidence type="ECO:0000313" key="1">
    <source>
        <dbReference type="EMBL" id="KAJ3512061.1"/>
    </source>
</evidence>